<evidence type="ECO:0000256" key="6">
    <source>
        <dbReference type="ARBA" id="ARBA00022723"/>
    </source>
</evidence>
<keyword evidence="12" id="KW-1185">Reference proteome</keyword>
<comment type="subcellular location">
    <subcellularLocation>
        <location evidence="1">Cytoplasm</location>
    </subcellularLocation>
</comment>
<dbReference type="NCBIfam" id="TIGR00150">
    <property type="entry name" value="T6A_YjeE"/>
    <property type="match status" value="1"/>
</dbReference>
<evidence type="ECO:0000256" key="7">
    <source>
        <dbReference type="ARBA" id="ARBA00022741"/>
    </source>
</evidence>
<dbReference type="PANTHER" id="PTHR33540">
    <property type="entry name" value="TRNA THREONYLCARBAMOYLADENOSINE BIOSYNTHESIS PROTEIN TSAE"/>
    <property type="match status" value="1"/>
</dbReference>
<dbReference type="Proteomes" id="UP000031802">
    <property type="component" value="Unassembled WGS sequence"/>
</dbReference>
<dbReference type="GO" id="GO:0046872">
    <property type="term" value="F:metal ion binding"/>
    <property type="evidence" value="ECO:0007669"/>
    <property type="project" value="UniProtKB-KW"/>
</dbReference>
<proteinExistence type="inferred from homology"/>
<dbReference type="PANTHER" id="PTHR33540:SF2">
    <property type="entry name" value="TRNA THREONYLCARBAMOYLADENOSINE BIOSYNTHESIS PROTEIN TSAE"/>
    <property type="match status" value="1"/>
</dbReference>
<keyword evidence="5" id="KW-0819">tRNA processing</keyword>
<comment type="similarity">
    <text evidence="2">Belongs to the TsaE family.</text>
</comment>
<dbReference type="GO" id="GO:0005737">
    <property type="term" value="C:cytoplasm"/>
    <property type="evidence" value="ECO:0007669"/>
    <property type="project" value="UniProtKB-SubCell"/>
</dbReference>
<dbReference type="GO" id="GO:0002949">
    <property type="term" value="P:tRNA threonylcarbamoyladenosine modification"/>
    <property type="evidence" value="ECO:0007669"/>
    <property type="project" value="InterPro"/>
</dbReference>
<reference evidence="12" key="1">
    <citation type="submission" date="2014-04" db="EMBL/GenBank/DDBJ databases">
        <title>Whole-Genome optical mapping and complete genome sequence of Sphingobacterium deserti sp. nov., a new spaces isolated from desert in the west of China.</title>
        <authorList>
            <person name="Teng C."/>
            <person name="Zhou Z."/>
            <person name="Li X."/>
            <person name="Chen M."/>
            <person name="Lin M."/>
            <person name="Wang L."/>
            <person name="Su S."/>
            <person name="Zhang C."/>
            <person name="Zhang W."/>
        </authorList>
    </citation>
    <scope>NUCLEOTIDE SEQUENCE [LARGE SCALE GENOMIC DNA]</scope>
    <source>
        <strain evidence="12">ACCC05744</strain>
    </source>
</reference>
<organism evidence="11 12">
    <name type="scientific">Sphingobacterium deserti</name>
    <dbReference type="NCBI Taxonomy" id="1229276"/>
    <lineage>
        <taxon>Bacteria</taxon>
        <taxon>Pseudomonadati</taxon>
        <taxon>Bacteroidota</taxon>
        <taxon>Sphingobacteriia</taxon>
        <taxon>Sphingobacteriales</taxon>
        <taxon>Sphingobacteriaceae</taxon>
        <taxon>Sphingobacterium</taxon>
    </lineage>
</organism>
<protein>
    <recommendedName>
        <fullName evidence="3">tRNA threonylcarbamoyladenosine biosynthesis protein TsaE</fullName>
    </recommendedName>
    <alternativeName>
        <fullName evidence="10">t(6)A37 threonylcarbamoyladenosine biosynthesis protein TsaE</fullName>
    </alternativeName>
</protein>
<dbReference type="Gene3D" id="3.40.50.300">
    <property type="entry name" value="P-loop containing nucleotide triphosphate hydrolases"/>
    <property type="match status" value="1"/>
</dbReference>
<evidence type="ECO:0000256" key="8">
    <source>
        <dbReference type="ARBA" id="ARBA00022840"/>
    </source>
</evidence>
<dbReference type="InterPro" id="IPR027417">
    <property type="entry name" value="P-loop_NTPase"/>
</dbReference>
<dbReference type="eggNOG" id="COG0802">
    <property type="taxonomic scope" value="Bacteria"/>
</dbReference>
<sequence>MEILVNSLAELNEVTEKILSTFPDDRIFLFHGKMGAGKTTLINALCRSLGVQEPTSSPTFSIVNEYVFEAGSIFHFDFYRLKNEEEALDLGYEEYFYSGNYCFVEWPEKIASLLPADAVHIYIEALSPEQRKISIA</sequence>
<dbReference type="SUPFAM" id="SSF52540">
    <property type="entry name" value="P-loop containing nucleoside triphosphate hydrolases"/>
    <property type="match status" value="1"/>
</dbReference>
<dbReference type="AlphaFoldDB" id="A0A0B8T0Q4"/>
<evidence type="ECO:0000256" key="3">
    <source>
        <dbReference type="ARBA" id="ARBA00019010"/>
    </source>
</evidence>
<dbReference type="Pfam" id="PF02367">
    <property type="entry name" value="TsaE"/>
    <property type="match status" value="1"/>
</dbReference>
<keyword evidence="9" id="KW-0460">Magnesium</keyword>
<dbReference type="STRING" id="1229276.DI53_2092"/>
<evidence type="ECO:0000256" key="4">
    <source>
        <dbReference type="ARBA" id="ARBA00022490"/>
    </source>
</evidence>
<reference evidence="11 12" key="2">
    <citation type="journal article" date="2015" name="PLoS ONE">
        <title>Whole-Genome Optical Mapping and Finished Genome Sequence of Sphingobacterium deserti sp. nov., a New Species Isolated from the Western Desert of China.</title>
        <authorList>
            <person name="Teng C."/>
            <person name="Zhou Z."/>
            <person name="Molnar I."/>
            <person name="Li X."/>
            <person name="Tang R."/>
            <person name="Chen M."/>
            <person name="Wang L."/>
            <person name="Su S."/>
            <person name="Zhang W."/>
            <person name="Lin M."/>
        </authorList>
    </citation>
    <scope>NUCLEOTIDE SEQUENCE [LARGE SCALE GENOMIC DNA]</scope>
    <source>
        <strain evidence="12">ACCC05744</strain>
    </source>
</reference>
<gene>
    <name evidence="11" type="ORF">DI53_2092</name>
</gene>
<evidence type="ECO:0000256" key="5">
    <source>
        <dbReference type="ARBA" id="ARBA00022694"/>
    </source>
</evidence>
<evidence type="ECO:0000256" key="9">
    <source>
        <dbReference type="ARBA" id="ARBA00022842"/>
    </source>
</evidence>
<evidence type="ECO:0000313" key="11">
    <source>
        <dbReference type="EMBL" id="KGE14262.1"/>
    </source>
</evidence>
<comment type="caution">
    <text evidence="11">The sequence shown here is derived from an EMBL/GenBank/DDBJ whole genome shotgun (WGS) entry which is preliminary data.</text>
</comment>
<accession>A0A0B8T0Q4</accession>
<evidence type="ECO:0000256" key="2">
    <source>
        <dbReference type="ARBA" id="ARBA00007599"/>
    </source>
</evidence>
<name>A0A0B8T0Q4_9SPHI</name>
<dbReference type="InterPro" id="IPR003442">
    <property type="entry name" value="T6A_TsaE"/>
</dbReference>
<dbReference type="OrthoDB" id="9815896at2"/>
<keyword evidence="6" id="KW-0479">Metal-binding</keyword>
<evidence type="ECO:0000256" key="10">
    <source>
        <dbReference type="ARBA" id="ARBA00032441"/>
    </source>
</evidence>
<evidence type="ECO:0000256" key="1">
    <source>
        <dbReference type="ARBA" id="ARBA00004496"/>
    </source>
</evidence>
<evidence type="ECO:0000313" key="12">
    <source>
        <dbReference type="Proteomes" id="UP000031802"/>
    </source>
</evidence>
<dbReference type="PATRIC" id="fig|1229276.3.peg.2154"/>
<keyword evidence="4" id="KW-0963">Cytoplasm</keyword>
<dbReference type="EMBL" id="JJMU01000029">
    <property type="protein sequence ID" value="KGE14262.1"/>
    <property type="molecule type" value="Genomic_DNA"/>
</dbReference>
<dbReference type="RefSeq" id="WP_037498562.1">
    <property type="nucleotide sequence ID" value="NZ_JJMU01000029.1"/>
</dbReference>
<dbReference type="GO" id="GO:0005524">
    <property type="term" value="F:ATP binding"/>
    <property type="evidence" value="ECO:0007669"/>
    <property type="project" value="UniProtKB-KW"/>
</dbReference>
<keyword evidence="8" id="KW-0067">ATP-binding</keyword>
<keyword evidence="7" id="KW-0547">Nucleotide-binding</keyword>